<dbReference type="OrthoDB" id="5240531at2"/>
<evidence type="ECO:0000313" key="7">
    <source>
        <dbReference type="EMBL" id="TKR22003.1"/>
    </source>
</evidence>
<evidence type="ECO:0000259" key="6">
    <source>
        <dbReference type="Pfam" id="PF13439"/>
    </source>
</evidence>
<evidence type="ECO:0000259" key="5">
    <source>
        <dbReference type="Pfam" id="PF00534"/>
    </source>
</evidence>
<sequence>MARMLRIGLVIDDGLDKPDGVQQIVLTLGRRLAALGHEVHYLTSSTERTDLPHLHVLGRTVSVRFNGNRLRSPLPARRADVRRVLAEVPFDVLHVTMPYSPLLAGRVVSAASPRTAVVGQFVIYPQDRPTRWGIRALGLLERRRLRRFDAISALSEAARESVRAGFGRDDVPVIGGPVELGGPVQPGGPVEPGGAVEPRGEVAPGAPVAPGEHAEPGDPGDRPVRIVFLGRLVERKGPRELLAAVAAMPASRPWTLTLAGRGPLLEDLRERARAAGIADRVDFPGFVAEEDKAALLAGADVVALPSTGGESFGMSVVEALADAGGVVLAGDNPGYRTPMAGLEDQLVDPGDTAAFARTLARWVDDPAARAAARSPQRAAAQRFEAGAITEQTLAWYEAAIAARRADARAPR</sequence>
<feature type="compositionally biased region" description="Basic and acidic residues" evidence="4">
    <location>
        <begin position="212"/>
        <end position="221"/>
    </location>
</feature>
<evidence type="ECO:0000256" key="2">
    <source>
        <dbReference type="ARBA" id="ARBA00022676"/>
    </source>
</evidence>
<comment type="caution">
    <text evidence="7">The sequence shown here is derived from an EMBL/GenBank/DDBJ whole genome shotgun (WGS) entry which is preliminary data.</text>
</comment>
<dbReference type="Pfam" id="PF00534">
    <property type="entry name" value="Glycos_transf_1"/>
    <property type="match status" value="1"/>
</dbReference>
<evidence type="ECO:0000313" key="8">
    <source>
        <dbReference type="Proteomes" id="UP000308121"/>
    </source>
</evidence>
<dbReference type="Proteomes" id="UP000308121">
    <property type="component" value="Unassembled WGS sequence"/>
</dbReference>
<organism evidence="7 8">
    <name type="scientific">Cellulomonas hominis</name>
    <dbReference type="NCBI Taxonomy" id="156981"/>
    <lineage>
        <taxon>Bacteria</taxon>
        <taxon>Bacillati</taxon>
        <taxon>Actinomycetota</taxon>
        <taxon>Actinomycetes</taxon>
        <taxon>Micrococcales</taxon>
        <taxon>Cellulomonadaceae</taxon>
        <taxon>Cellulomonas</taxon>
    </lineage>
</organism>
<feature type="region of interest" description="Disordered" evidence="4">
    <location>
        <begin position="178"/>
        <end position="221"/>
    </location>
</feature>
<reference evidence="7 8" key="1">
    <citation type="submission" date="2019-05" db="EMBL/GenBank/DDBJ databases">
        <title>Genome sequence of Cellulomonas hominis strain CS1.</title>
        <authorList>
            <person name="Belmont J."/>
            <person name="Maclea K.S."/>
        </authorList>
    </citation>
    <scope>NUCLEOTIDE SEQUENCE [LARGE SCALE GENOMIC DNA]</scope>
    <source>
        <strain evidence="7 8">CS1</strain>
    </source>
</reference>
<dbReference type="PANTHER" id="PTHR45947:SF3">
    <property type="entry name" value="SULFOQUINOVOSYL TRANSFERASE SQD2"/>
    <property type="match status" value="1"/>
</dbReference>
<dbReference type="SUPFAM" id="SSF53756">
    <property type="entry name" value="UDP-Glycosyltransferase/glycogen phosphorylase"/>
    <property type="match status" value="1"/>
</dbReference>
<dbReference type="CDD" id="cd03801">
    <property type="entry name" value="GT4_PimA-like"/>
    <property type="match status" value="1"/>
</dbReference>
<dbReference type="Gene3D" id="3.40.50.2000">
    <property type="entry name" value="Glycogen Phosphorylase B"/>
    <property type="match status" value="2"/>
</dbReference>
<feature type="domain" description="Glycosyl transferase family 1" evidence="5">
    <location>
        <begin position="222"/>
        <end position="372"/>
    </location>
</feature>
<dbReference type="GO" id="GO:1901137">
    <property type="term" value="P:carbohydrate derivative biosynthetic process"/>
    <property type="evidence" value="ECO:0007669"/>
    <property type="project" value="UniProtKB-ARBA"/>
</dbReference>
<dbReference type="EMBL" id="SZYE01000277">
    <property type="protein sequence ID" value="TKR22003.1"/>
    <property type="molecule type" value="Genomic_DNA"/>
</dbReference>
<protein>
    <recommendedName>
        <fullName evidence="1">D-inositol 3-phosphate glycosyltransferase</fullName>
    </recommendedName>
</protein>
<dbReference type="InterPro" id="IPR050194">
    <property type="entry name" value="Glycosyltransferase_grp1"/>
</dbReference>
<accession>A0A7Z8JWB3</accession>
<keyword evidence="2" id="KW-0328">Glycosyltransferase</keyword>
<feature type="domain" description="Glycosyltransferase subfamily 4-like N-terminal" evidence="6">
    <location>
        <begin position="19"/>
        <end position="179"/>
    </location>
</feature>
<keyword evidence="3 7" id="KW-0808">Transferase</keyword>
<gene>
    <name evidence="7" type="ORF">FA014_18775</name>
</gene>
<dbReference type="InterPro" id="IPR028098">
    <property type="entry name" value="Glyco_trans_4-like_N"/>
</dbReference>
<name>A0A7Z8JWB3_9CELL</name>
<evidence type="ECO:0000256" key="3">
    <source>
        <dbReference type="ARBA" id="ARBA00022679"/>
    </source>
</evidence>
<dbReference type="PANTHER" id="PTHR45947">
    <property type="entry name" value="SULFOQUINOVOSYL TRANSFERASE SQD2"/>
    <property type="match status" value="1"/>
</dbReference>
<proteinExistence type="predicted"/>
<dbReference type="AlphaFoldDB" id="A0A7Z8JWB3"/>
<dbReference type="InterPro" id="IPR001296">
    <property type="entry name" value="Glyco_trans_1"/>
</dbReference>
<evidence type="ECO:0000256" key="4">
    <source>
        <dbReference type="SAM" id="MobiDB-lite"/>
    </source>
</evidence>
<dbReference type="Pfam" id="PF13439">
    <property type="entry name" value="Glyco_transf_4"/>
    <property type="match status" value="1"/>
</dbReference>
<evidence type="ECO:0000256" key="1">
    <source>
        <dbReference type="ARBA" id="ARBA00021292"/>
    </source>
</evidence>
<dbReference type="GO" id="GO:0016757">
    <property type="term" value="F:glycosyltransferase activity"/>
    <property type="evidence" value="ECO:0007669"/>
    <property type="project" value="UniProtKB-KW"/>
</dbReference>